<evidence type="ECO:0000256" key="7">
    <source>
        <dbReference type="ARBA" id="ARBA00023136"/>
    </source>
</evidence>
<comment type="subcellular location">
    <subcellularLocation>
        <location evidence="1 8">Cell membrane</location>
        <topology evidence="1 8">Multi-pass membrane protein</topology>
    </subcellularLocation>
</comment>
<dbReference type="RefSeq" id="WP_290318322.1">
    <property type="nucleotide sequence ID" value="NZ_JAUFPN010000172.1"/>
</dbReference>
<dbReference type="EMBL" id="JAUFPN010000172">
    <property type="protein sequence ID" value="MDN3566401.1"/>
    <property type="molecule type" value="Genomic_DNA"/>
</dbReference>
<dbReference type="PROSITE" id="PS50928">
    <property type="entry name" value="ABC_TM1"/>
    <property type="match status" value="1"/>
</dbReference>
<feature type="transmembrane region" description="Helical" evidence="8">
    <location>
        <begin position="248"/>
        <end position="271"/>
    </location>
</feature>
<dbReference type="InterPro" id="IPR000515">
    <property type="entry name" value="MetI-like"/>
</dbReference>
<evidence type="ECO:0000256" key="5">
    <source>
        <dbReference type="ARBA" id="ARBA00022692"/>
    </source>
</evidence>
<feature type="transmembrane region" description="Helical" evidence="8">
    <location>
        <begin position="194"/>
        <end position="214"/>
    </location>
</feature>
<dbReference type="Proteomes" id="UP001529369">
    <property type="component" value="Unassembled WGS sequence"/>
</dbReference>
<comment type="caution">
    <text evidence="10">The sequence shown here is derived from an EMBL/GenBank/DDBJ whole genome shotgun (WGS) entry which is preliminary data.</text>
</comment>
<keyword evidence="7 8" id="KW-0472">Membrane</keyword>
<keyword evidence="3 8" id="KW-0813">Transport</keyword>
<dbReference type="SUPFAM" id="SSF161098">
    <property type="entry name" value="MetI-like"/>
    <property type="match status" value="1"/>
</dbReference>
<evidence type="ECO:0000256" key="2">
    <source>
        <dbReference type="ARBA" id="ARBA00007069"/>
    </source>
</evidence>
<dbReference type="InterPro" id="IPR035906">
    <property type="entry name" value="MetI-like_sf"/>
</dbReference>
<evidence type="ECO:0000256" key="4">
    <source>
        <dbReference type="ARBA" id="ARBA00022475"/>
    </source>
</evidence>
<comment type="similarity">
    <text evidence="2">Belongs to the binding-protein-dependent transport system permease family. CysTW subfamily.</text>
</comment>
<keyword evidence="11" id="KW-1185">Reference proteome</keyword>
<protein>
    <submittedName>
        <fullName evidence="10">ABC transporter permease</fullName>
    </submittedName>
</protein>
<sequence length="284" mass="30810">MAGGSRAGDPRERRPWPFYALATLMTVFLVFLYGPMVVIYLLSFQGPDGGVTFPMVGTSTYWFAEILKPGQMANIPVAFGRSIALASIVSLVTVLVTVSAGLGFRRRFPGSGALFYLAVASLVMPSLLVGFGIGLGFKLFDWTPDLFTSALAAQLTWTLPFGLFAMFAVFNRFNRAYEEAATDLGASAWQRLRWVTLPILMPGIIGVGMGAFTLSYDEYARTTLVAGNRNTLPLEIYALISSSTSPTLFAIGTLTTAVSFLVICTTLAVILRMQRRRAARARPA</sequence>
<evidence type="ECO:0000256" key="6">
    <source>
        <dbReference type="ARBA" id="ARBA00022989"/>
    </source>
</evidence>
<dbReference type="PANTHER" id="PTHR43848">
    <property type="entry name" value="PUTRESCINE TRANSPORT SYSTEM PERMEASE PROTEIN POTI"/>
    <property type="match status" value="1"/>
</dbReference>
<keyword evidence="5 8" id="KW-0812">Transmembrane</keyword>
<proteinExistence type="inferred from homology"/>
<dbReference type="Gene3D" id="1.10.3720.10">
    <property type="entry name" value="MetI-like"/>
    <property type="match status" value="1"/>
</dbReference>
<keyword evidence="6 8" id="KW-1133">Transmembrane helix</keyword>
<evidence type="ECO:0000256" key="3">
    <source>
        <dbReference type="ARBA" id="ARBA00022448"/>
    </source>
</evidence>
<evidence type="ECO:0000259" key="9">
    <source>
        <dbReference type="PROSITE" id="PS50928"/>
    </source>
</evidence>
<dbReference type="CDD" id="cd06261">
    <property type="entry name" value="TM_PBP2"/>
    <property type="match status" value="1"/>
</dbReference>
<evidence type="ECO:0000313" key="11">
    <source>
        <dbReference type="Proteomes" id="UP001529369"/>
    </source>
</evidence>
<evidence type="ECO:0000256" key="1">
    <source>
        <dbReference type="ARBA" id="ARBA00004651"/>
    </source>
</evidence>
<feature type="transmembrane region" description="Helical" evidence="8">
    <location>
        <begin position="155"/>
        <end position="173"/>
    </location>
</feature>
<feature type="transmembrane region" description="Helical" evidence="8">
    <location>
        <begin position="16"/>
        <end position="42"/>
    </location>
</feature>
<feature type="domain" description="ABC transmembrane type-1" evidence="9">
    <location>
        <begin position="79"/>
        <end position="273"/>
    </location>
</feature>
<organism evidence="10 11">
    <name type="scientific">Paeniroseomonas aquatica</name>
    <dbReference type="NCBI Taxonomy" id="373043"/>
    <lineage>
        <taxon>Bacteria</taxon>
        <taxon>Pseudomonadati</taxon>
        <taxon>Pseudomonadota</taxon>
        <taxon>Alphaproteobacteria</taxon>
        <taxon>Acetobacterales</taxon>
        <taxon>Acetobacteraceae</taxon>
        <taxon>Paeniroseomonas</taxon>
    </lineage>
</organism>
<keyword evidence="4" id="KW-1003">Cell membrane</keyword>
<feature type="transmembrane region" description="Helical" evidence="8">
    <location>
        <begin position="82"/>
        <end position="102"/>
    </location>
</feature>
<reference evidence="11" key="1">
    <citation type="journal article" date="2019" name="Int. J. Syst. Evol. Microbiol.">
        <title>The Global Catalogue of Microorganisms (GCM) 10K type strain sequencing project: providing services to taxonomists for standard genome sequencing and annotation.</title>
        <authorList>
            <consortium name="The Broad Institute Genomics Platform"/>
            <consortium name="The Broad Institute Genome Sequencing Center for Infectious Disease"/>
            <person name="Wu L."/>
            <person name="Ma J."/>
        </authorList>
    </citation>
    <scope>NUCLEOTIDE SEQUENCE [LARGE SCALE GENOMIC DNA]</scope>
    <source>
        <strain evidence="11">CECT 7131</strain>
    </source>
</reference>
<accession>A0ABT8AAD8</accession>
<dbReference type="Pfam" id="PF00528">
    <property type="entry name" value="BPD_transp_1"/>
    <property type="match status" value="1"/>
</dbReference>
<evidence type="ECO:0000313" key="10">
    <source>
        <dbReference type="EMBL" id="MDN3566401.1"/>
    </source>
</evidence>
<name>A0ABT8AAD8_9PROT</name>
<gene>
    <name evidence="10" type="ORF">QWZ14_18670</name>
</gene>
<dbReference type="InterPro" id="IPR051789">
    <property type="entry name" value="Bact_Polyamine_Transport"/>
</dbReference>
<feature type="transmembrane region" description="Helical" evidence="8">
    <location>
        <begin position="114"/>
        <end position="135"/>
    </location>
</feature>
<evidence type="ECO:0000256" key="8">
    <source>
        <dbReference type="RuleBase" id="RU363032"/>
    </source>
</evidence>
<dbReference type="PANTHER" id="PTHR43848:SF2">
    <property type="entry name" value="PUTRESCINE TRANSPORT SYSTEM PERMEASE PROTEIN POTI"/>
    <property type="match status" value="1"/>
</dbReference>